<accession>A0ABZ2TAG0</accession>
<dbReference type="RefSeq" id="WP_317056752.1">
    <property type="nucleotide sequence ID" value="NZ_CP146606.1"/>
</dbReference>
<evidence type="ECO:0000313" key="3">
    <source>
        <dbReference type="Proteomes" id="UP001281305"/>
    </source>
</evidence>
<gene>
    <name evidence="2" type="ORF">RZS32_009550</name>
</gene>
<name>A0ABZ2TAG0_9RHOB</name>
<dbReference type="PROSITE" id="PS51257">
    <property type="entry name" value="PROKAR_LIPOPROTEIN"/>
    <property type="match status" value="1"/>
</dbReference>
<sequence length="82" mass="9028">MALFKTAALGSISAIVLAGCSVDPRNFETTPVQVKTAKGIVTCQLYTKERVLWDRAIDRPDNMSVREADDVCRAEGIRQQDS</sequence>
<organism evidence="2 3">
    <name type="scientific">Roseovarius rhodophyticola</name>
    <dbReference type="NCBI Taxonomy" id="3080827"/>
    <lineage>
        <taxon>Bacteria</taxon>
        <taxon>Pseudomonadati</taxon>
        <taxon>Pseudomonadota</taxon>
        <taxon>Alphaproteobacteria</taxon>
        <taxon>Rhodobacterales</taxon>
        <taxon>Roseobacteraceae</taxon>
        <taxon>Roseovarius</taxon>
    </lineage>
</organism>
<feature type="signal peptide" evidence="1">
    <location>
        <begin position="1"/>
        <end position="18"/>
    </location>
</feature>
<proteinExistence type="predicted"/>
<reference evidence="2 3" key="1">
    <citation type="submission" date="2024-02" db="EMBL/GenBank/DDBJ databases">
        <title>Roseovarius strain W115 nov., isolated from a marine algae.</title>
        <authorList>
            <person name="Lee M.W."/>
            <person name="Lee J.K."/>
            <person name="Kim J.M."/>
            <person name="Choi D.G."/>
            <person name="Baek J.H."/>
            <person name="Bayburt H."/>
            <person name="Jung J.J."/>
            <person name="Han D.M."/>
            <person name="Jeon C.O."/>
        </authorList>
    </citation>
    <scope>NUCLEOTIDE SEQUENCE [LARGE SCALE GENOMIC DNA]</scope>
    <source>
        <strain evidence="2 3">W115</strain>
    </source>
</reference>
<dbReference type="Proteomes" id="UP001281305">
    <property type="component" value="Chromosome"/>
</dbReference>
<protein>
    <submittedName>
        <fullName evidence="2">Uncharacterized protein</fullName>
    </submittedName>
</protein>
<keyword evidence="1" id="KW-0732">Signal</keyword>
<evidence type="ECO:0000313" key="2">
    <source>
        <dbReference type="EMBL" id="WYK16683.1"/>
    </source>
</evidence>
<evidence type="ECO:0000256" key="1">
    <source>
        <dbReference type="SAM" id="SignalP"/>
    </source>
</evidence>
<keyword evidence="3" id="KW-1185">Reference proteome</keyword>
<dbReference type="EMBL" id="CP146606">
    <property type="protein sequence ID" value="WYK16683.1"/>
    <property type="molecule type" value="Genomic_DNA"/>
</dbReference>
<feature type="chain" id="PRO_5047117877" evidence="1">
    <location>
        <begin position="19"/>
        <end position="82"/>
    </location>
</feature>